<dbReference type="OrthoDB" id="6172522at2"/>
<gene>
    <name evidence="4" type="ORF">DRM93_21375</name>
    <name evidence="5" type="ORF">DRM94_21375</name>
    <name evidence="1" type="ORF">EOHHNMDL_00057</name>
    <name evidence="2" type="ORF">IKJONIMO_00057</name>
    <name evidence="3" type="ORF">KBOEBCLC_00057</name>
</gene>
<accession>A0A385EPJ2</accession>
<reference evidence="4 6" key="1">
    <citation type="submission" date="2018-07" db="EMBL/GenBank/DDBJ databases">
        <title>Occurrence of a novel blaKPC-2- and qnrS2- harbouring IncP6 plasmid from Aeromonas taiwanensis isolates recovered from the river sediments.</title>
        <authorList>
            <person name="Zheng B."/>
            <person name="Yu X."/>
            <person name="Xiao Y."/>
        </authorList>
    </citation>
    <scope>NUCLEOTIDE SEQUENCE [LARGE SCALE GENOMIC DNA]</scope>
    <source>
        <strain evidence="4 6">1713</strain>
        <strain evidence="5 7">198</strain>
    </source>
</reference>
<dbReference type="EMBL" id="MH624132">
    <property type="protein sequence ID" value="AXQ87512.1"/>
    <property type="molecule type" value="Genomic_DNA"/>
</dbReference>
<geneLocation type="plasmid" evidence="2">
    <name>p198-KPC</name>
</geneLocation>
<evidence type="ECO:0000313" key="1">
    <source>
        <dbReference type="EMBL" id="AXQ87380.1"/>
    </source>
</evidence>
<evidence type="ECO:0000313" key="7">
    <source>
        <dbReference type="Proteomes" id="UP000297914"/>
    </source>
</evidence>
<evidence type="ECO:0000313" key="4">
    <source>
        <dbReference type="EMBL" id="TFF70264.1"/>
    </source>
</evidence>
<evidence type="ECO:0000313" key="3">
    <source>
        <dbReference type="EMBL" id="AXQ87512.1"/>
    </source>
</evidence>
<keyword evidence="1" id="KW-0614">Plasmid</keyword>
<dbReference type="EMBL" id="MH624130">
    <property type="protein sequence ID" value="AXQ87380.1"/>
    <property type="molecule type" value="Genomic_DNA"/>
</dbReference>
<dbReference type="Proteomes" id="UP000297720">
    <property type="component" value="Unassembled WGS sequence"/>
</dbReference>
<reference evidence="2" key="4">
    <citation type="submission" date="2018-07" db="EMBL/GenBank/DDBJ databases">
        <authorList>
            <person name="Author U."/>
        </authorList>
    </citation>
    <scope>NUCLEOTIDE SEQUENCE</scope>
    <source>
        <strain evidence="2">L198</strain>
        <plasmid evidence="2">p198-KPC</plasmid>
    </source>
</reference>
<proteinExistence type="predicted"/>
<evidence type="ECO:0000313" key="6">
    <source>
        <dbReference type="Proteomes" id="UP000297720"/>
    </source>
</evidence>
<dbReference type="EMBL" id="MH624131">
    <property type="protein sequence ID" value="AXQ87446.1"/>
    <property type="molecule type" value="Genomic_DNA"/>
</dbReference>
<dbReference type="EMBL" id="QORL01000077">
    <property type="protein sequence ID" value="TFF70264.1"/>
    <property type="molecule type" value="Genomic_DNA"/>
</dbReference>
<keyword evidence="6" id="KW-1185">Reference proteome</keyword>
<reference evidence="3" key="3">
    <citation type="submission" date="2018-07" db="EMBL/GenBank/DDBJ databases">
        <title>Occurrence of a novel blaKPC-2- and qnrS2- harbouring IncP6 plasmid from Aeromonas Taiwanensisi isolates recovered from the river sediments.</title>
        <authorList>
            <person name="Zheng B."/>
            <person name="Yu X."/>
        </authorList>
    </citation>
    <scope>NUCLEOTIDE SEQUENCE</scope>
    <source>
        <strain evidence="3">L1713</strain>
        <plasmid evidence="3">p1713-KPC</plasmid>
    </source>
</reference>
<dbReference type="Proteomes" id="UP000297914">
    <property type="component" value="Unassembled WGS sequence"/>
</dbReference>
<dbReference type="AlphaFoldDB" id="A0A385EPJ2"/>
<name>A0A385EPJ2_9GAMM</name>
<geneLocation type="plasmid" evidence="1">
    <name>p186-KPC</name>
</geneLocation>
<dbReference type="RefSeq" id="WP_128274411.1">
    <property type="nucleotide sequence ID" value="NZ_MH624130.1"/>
</dbReference>
<geneLocation type="plasmid" evidence="3">
    <name>p1713-KPC</name>
</geneLocation>
<sequence>MEQWVRERVDTYLRHGGKTSRRAMVKRLIAILLDIRQYEPGVRQPPQIGRAHIHRYWARQSQLADRTRQDHWYALCLLWALLERPGEPPKPPLV</sequence>
<reference evidence="1" key="2">
    <citation type="submission" date="2018-07" db="EMBL/GenBank/DDBJ databases">
        <title>Occurrence of a novel blaKPC-2- and qnrS2- harbouring IncP6 plasmid from Aeromonas Taiwanensis isolates recovered from the river sediments.</title>
        <authorList>
            <person name="Zheng B."/>
            <person name="Yu X."/>
        </authorList>
    </citation>
    <scope>NUCLEOTIDE SEQUENCE</scope>
    <source>
        <strain evidence="1">L186</strain>
        <plasmid evidence="1">p186-KPC</plasmid>
    </source>
</reference>
<protein>
    <recommendedName>
        <fullName evidence="8">Integrase</fullName>
    </recommendedName>
</protein>
<dbReference type="EMBL" id="QORK01000077">
    <property type="protein sequence ID" value="TFF73350.1"/>
    <property type="molecule type" value="Genomic_DNA"/>
</dbReference>
<evidence type="ECO:0000313" key="5">
    <source>
        <dbReference type="EMBL" id="TFF73350.1"/>
    </source>
</evidence>
<evidence type="ECO:0008006" key="8">
    <source>
        <dbReference type="Google" id="ProtNLM"/>
    </source>
</evidence>
<reference evidence="2" key="5">
    <citation type="submission" date="2018-09" db="EMBL/GenBank/DDBJ databases">
        <title>Occurrence of a novel blaKPC-2- and qnrS2- harbouring IncP6 plasmid from Aeromonas taiwanensis isolates recovered from the river sediments.</title>
        <authorList>
            <person name="Zheng B."/>
            <person name="Yu X."/>
        </authorList>
    </citation>
    <scope>NUCLEOTIDE SEQUENCE</scope>
    <source>
        <strain evidence="2">L198</strain>
        <plasmid evidence="2">p198-KPC</plasmid>
    </source>
</reference>
<organism evidence="1">
    <name type="scientific">Aeromonas taiwanensis</name>
    <dbReference type="NCBI Taxonomy" id="633417"/>
    <lineage>
        <taxon>Bacteria</taxon>
        <taxon>Pseudomonadati</taxon>
        <taxon>Pseudomonadota</taxon>
        <taxon>Gammaproteobacteria</taxon>
        <taxon>Aeromonadales</taxon>
        <taxon>Aeromonadaceae</taxon>
        <taxon>Aeromonas</taxon>
    </lineage>
</organism>
<evidence type="ECO:0000313" key="2">
    <source>
        <dbReference type="EMBL" id="AXQ87446.1"/>
    </source>
</evidence>